<dbReference type="NCBIfam" id="TIGR04183">
    <property type="entry name" value="Por_Secre_tail"/>
    <property type="match status" value="1"/>
</dbReference>
<dbReference type="GO" id="GO:0004553">
    <property type="term" value="F:hydrolase activity, hydrolyzing O-glycosyl compounds"/>
    <property type="evidence" value="ECO:0007669"/>
    <property type="project" value="UniProtKB-ARBA"/>
</dbReference>
<evidence type="ECO:0000256" key="2">
    <source>
        <dbReference type="SAM" id="SignalP"/>
    </source>
</evidence>
<dbReference type="Pfam" id="PF18962">
    <property type="entry name" value="Por_Secre_tail"/>
    <property type="match status" value="1"/>
</dbReference>
<feature type="domain" description="Cleaved adhesin" evidence="3">
    <location>
        <begin position="23"/>
        <end position="172"/>
    </location>
</feature>
<evidence type="ECO:0000313" key="5">
    <source>
        <dbReference type="EMBL" id="SHL30007.1"/>
    </source>
</evidence>
<dbReference type="OrthoDB" id="951108at2"/>
<dbReference type="Pfam" id="PF07675">
    <property type="entry name" value="Cleaved_Adhesin"/>
    <property type="match status" value="1"/>
</dbReference>
<reference evidence="6" key="1">
    <citation type="submission" date="2016-11" db="EMBL/GenBank/DDBJ databases">
        <authorList>
            <person name="Varghese N."/>
            <person name="Submissions S."/>
        </authorList>
    </citation>
    <scope>NUCLEOTIDE SEQUENCE [LARGE SCALE GENOMIC DNA]</scope>
    <source>
        <strain evidence="6">DSM 26899</strain>
    </source>
</reference>
<protein>
    <submittedName>
        <fullName evidence="5">Por secretion system C-terminal sorting domain-containing protein</fullName>
    </submittedName>
</protein>
<dbReference type="InterPro" id="IPR026444">
    <property type="entry name" value="Secre_tail"/>
</dbReference>
<proteinExistence type="predicted"/>
<dbReference type="STRING" id="1302687.SAMN05444267_101592"/>
<dbReference type="RefSeq" id="WP_073292990.1">
    <property type="nucleotide sequence ID" value="NZ_FRAV01000015.1"/>
</dbReference>
<dbReference type="Proteomes" id="UP000184364">
    <property type="component" value="Unassembled WGS sequence"/>
</dbReference>
<dbReference type="NCBIfam" id="NF038128">
    <property type="entry name" value="choice_anch_J"/>
    <property type="match status" value="1"/>
</dbReference>
<accession>A0A1M6ZHR7</accession>
<name>A0A1M6ZHR7_9FLAO</name>
<evidence type="ECO:0000259" key="4">
    <source>
        <dbReference type="Pfam" id="PF18962"/>
    </source>
</evidence>
<dbReference type="Gene3D" id="2.60.120.200">
    <property type="match status" value="1"/>
</dbReference>
<feature type="signal peptide" evidence="2">
    <location>
        <begin position="1"/>
        <end position="20"/>
    </location>
</feature>
<dbReference type="EMBL" id="FRAV01000015">
    <property type="protein sequence ID" value="SHL30007.1"/>
    <property type="molecule type" value="Genomic_DNA"/>
</dbReference>
<evidence type="ECO:0000256" key="1">
    <source>
        <dbReference type="ARBA" id="ARBA00022729"/>
    </source>
</evidence>
<evidence type="ECO:0000259" key="3">
    <source>
        <dbReference type="Pfam" id="PF07675"/>
    </source>
</evidence>
<dbReference type="InterPro" id="IPR011628">
    <property type="entry name" value="Cleaved_adhesin"/>
</dbReference>
<organism evidence="5 6">
    <name type="scientific">Chryseobacterium polytrichastri</name>
    <dbReference type="NCBI Taxonomy" id="1302687"/>
    <lineage>
        <taxon>Bacteria</taxon>
        <taxon>Pseudomonadati</taxon>
        <taxon>Bacteroidota</taxon>
        <taxon>Flavobacteriia</taxon>
        <taxon>Flavobacteriales</taxon>
        <taxon>Weeksellaceae</taxon>
        <taxon>Chryseobacterium group</taxon>
        <taxon>Chryseobacterium</taxon>
    </lineage>
</organism>
<keyword evidence="6" id="KW-1185">Reference proteome</keyword>
<sequence length="262" mass="28624">MKHIYRLALMLGVWPLGISAQYSQSFDSATLPADWTIINGGDTGTWKTWTSYDSTFNTPHSGSHFLGLEYGSDAHSDYAISPAILVTAGVSDKLTFWGRNRGAGLAEMVDVKISTTTPTVAAFTTTLASAVKPPVTWQQYTYDLTPYVGQTIYIAFYSTTTDIWFIGIDDFVVSSNTLAVSEAAADNKSISIYPNPVGDILTIESKNKIYEINIYDMTGRAQKQIAPNSGTAKIMMSDLSAGNYVVKIKEGSTEKSYKIIKK</sequence>
<feature type="chain" id="PRO_5012613052" evidence="2">
    <location>
        <begin position="21"/>
        <end position="262"/>
    </location>
</feature>
<feature type="domain" description="Secretion system C-terminal sorting" evidence="4">
    <location>
        <begin position="192"/>
        <end position="260"/>
    </location>
</feature>
<dbReference type="SUPFAM" id="SSF49899">
    <property type="entry name" value="Concanavalin A-like lectins/glucanases"/>
    <property type="match status" value="1"/>
</dbReference>
<dbReference type="InterPro" id="IPR013320">
    <property type="entry name" value="ConA-like_dom_sf"/>
</dbReference>
<dbReference type="GO" id="GO:0005975">
    <property type="term" value="P:carbohydrate metabolic process"/>
    <property type="evidence" value="ECO:0007669"/>
    <property type="project" value="UniProtKB-ARBA"/>
</dbReference>
<dbReference type="AlphaFoldDB" id="A0A1M6ZHR7"/>
<evidence type="ECO:0000313" key="6">
    <source>
        <dbReference type="Proteomes" id="UP000184364"/>
    </source>
</evidence>
<keyword evidence="1 2" id="KW-0732">Signal</keyword>
<gene>
    <name evidence="5" type="ORF">SAMN05444267_101592</name>
</gene>